<organism evidence="2 3">
    <name type="scientific">Ancylostoma duodenale</name>
    <dbReference type="NCBI Taxonomy" id="51022"/>
    <lineage>
        <taxon>Eukaryota</taxon>
        <taxon>Metazoa</taxon>
        <taxon>Ecdysozoa</taxon>
        <taxon>Nematoda</taxon>
        <taxon>Chromadorea</taxon>
        <taxon>Rhabditida</taxon>
        <taxon>Rhabditina</taxon>
        <taxon>Rhabditomorpha</taxon>
        <taxon>Strongyloidea</taxon>
        <taxon>Ancylostomatidae</taxon>
        <taxon>Ancylostomatinae</taxon>
        <taxon>Ancylostoma</taxon>
    </lineage>
</organism>
<evidence type="ECO:0000313" key="2">
    <source>
        <dbReference type="EMBL" id="KIH65568.1"/>
    </source>
</evidence>
<evidence type="ECO:0000259" key="1">
    <source>
        <dbReference type="Pfam" id="PF01759"/>
    </source>
</evidence>
<protein>
    <submittedName>
        <fullName evidence="2">UNC-6/NTR/C345C module</fullName>
    </submittedName>
</protein>
<dbReference type="Proteomes" id="UP000054047">
    <property type="component" value="Unassembled WGS sequence"/>
</dbReference>
<feature type="domain" description="Netrin module non-TIMP type" evidence="1">
    <location>
        <begin position="39"/>
        <end position="103"/>
    </location>
</feature>
<dbReference type="SUPFAM" id="SSF50242">
    <property type="entry name" value="TIMP-like"/>
    <property type="match status" value="1"/>
</dbReference>
<proteinExistence type="predicted"/>
<gene>
    <name evidence="2" type="ORF">ANCDUO_04107</name>
</gene>
<dbReference type="InterPro" id="IPR008993">
    <property type="entry name" value="TIMP-like_OB-fold"/>
</dbReference>
<keyword evidence="3" id="KW-1185">Reference proteome</keyword>
<evidence type="ECO:0000313" key="3">
    <source>
        <dbReference type="Proteomes" id="UP000054047"/>
    </source>
</evidence>
<dbReference type="AlphaFoldDB" id="A0A0C2D7E7"/>
<dbReference type="Pfam" id="PF01759">
    <property type="entry name" value="NTR"/>
    <property type="match status" value="1"/>
</dbReference>
<reference evidence="2 3" key="1">
    <citation type="submission" date="2013-12" db="EMBL/GenBank/DDBJ databases">
        <title>Draft genome of the parsitic nematode Ancylostoma duodenale.</title>
        <authorList>
            <person name="Mitreva M."/>
        </authorList>
    </citation>
    <scope>NUCLEOTIDE SEQUENCE [LARGE SCALE GENOMIC DNA]</scope>
    <source>
        <strain evidence="2 3">Zhejiang</strain>
    </source>
</reference>
<dbReference type="Gene3D" id="2.40.50.120">
    <property type="match status" value="1"/>
</dbReference>
<dbReference type="OrthoDB" id="5984158at2759"/>
<name>A0A0C2D7E7_9BILA</name>
<dbReference type="InterPro" id="IPR018933">
    <property type="entry name" value="Netrin_module_non-TIMP"/>
</dbReference>
<sequence length="169" mass="19232">MQSCAEEVESEEVLQARLCLANIRHWSGNGGWLGKISCALQIFVTGREMVDGWARYRVVIENVFKRGMRGRRGETSLWMSSHSVMCKCPKIRVGRRYILLGEYCNMKHCTFPLLGANRRFGGSGDKLSNYANFFVTSITRRLQTVVARVPPRSPGRTKFITPYKHLQSA</sequence>
<dbReference type="EMBL" id="KN727487">
    <property type="protein sequence ID" value="KIH65568.1"/>
    <property type="molecule type" value="Genomic_DNA"/>
</dbReference>
<accession>A0A0C2D7E7</accession>